<accession>D4E3R4</accession>
<gene>
    <name evidence="1" type="ORF">HMPREF0758_2814</name>
</gene>
<keyword evidence="2" id="KW-1185">Reference proteome</keyword>
<name>D4E3R4_SEROD</name>
<organism evidence="1 2">
    <name type="scientific">Serratia odorifera DSM 4582</name>
    <dbReference type="NCBI Taxonomy" id="667129"/>
    <lineage>
        <taxon>Bacteria</taxon>
        <taxon>Pseudomonadati</taxon>
        <taxon>Pseudomonadota</taxon>
        <taxon>Gammaproteobacteria</taxon>
        <taxon>Enterobacterales</taxon>
        <taxon>Yersiniaceae</taxon>
        <taxon>Serratia</taxon>
    </lineage>
</organism>
<sequence>MFHHYLINQTQCKELYGKSLRAGGKILIASAFIPDAIDYKI</sequence>
<evidence type="ECO:0000313" key="1">
    <source>
        <dbReference type="EMBL" id="EFE95612.1"/>
    </source>
</evidence>
<protein>
    <submittedName>
        <fullName evidence="1">Uncharacterized protein</fullName>
    </submittedName>
</protein>
<dbReference type="HOGENOM" id="CLU_3276550_0_0_6"/>
<proteinExistence type="predicted"/>
<dbReference type="EMBL" id="ADBY01000046">
    <property type="protein sequence ID" value="EFE95612.1"/>
    <property type="molecule type" value="Genomic_DNA"/>
</dbReference>
<evidence type="ECO:0000313" key="2">
    <source>
        <dbReference type="Proteomes" id="UP000005723"/>
    </source>
</evidence>
<dbReference type="AlphaFoldDB" id="D4E3R4"/>
<dbReference type="Proteomes" id="UP000005723">
    <property type="component" value="Unassembled WGS sequence"/>
</dbReference>
<comment type="caution">
    <text evidence="1">The sequence shown here is derived from an EMBL/GenBank/DDBJ whole genome shotgun (WGS) entry which is preliminary data.</text>
</comment>
<reference evidence="1 2" key="1">
    <citation type="submission" date="2010-01" db="EMBL/GenBank/DDBJ databases">
        <authorList>
            <person name="Muzny D."/>
            <person name="Qin X."/>
            <person name="Deng J."/>
            <person name="Jiang H."/>
            <person name="Liu Y."/>
            <person name="Qu J."/>
            <person name="Song X.-Z."/>
            <person name="Zhang L."/>
            <person name="Thornton R."/>
            <person name="Coyle M."/>
            <person name="Francisco L."/>
            <person name="Jackson L."/>
            <person name="Javaid M."/>
            <person name="Korchina V."/>
            <person name="Kovar C."/>
            <person name="Mata R."/>
            <person name="Mathew T."/>
            <person name="Ngo R."/>
            <person name="Nguyen L."/>
            <person name="Nguyen N."/>
            <person name="Okwuonu G."/>
            <person name="Ongeri F."/>
            <person name="Pham C."/>
            <person name="Simmons D."/>
            <person name="Wilczek-Boney K."/>
            <person name="Hale W."/>
            <person name="Jakkamsetti A."/>
            <person name="Pham P."/>
            <person name="Ruth R."/>
            <person name="San Lucas F."/>
            <person name="Warren J."/>
            <person name="Zhang J."/>
            <person name="Zhao Z."/>
            <person name="Zhou C."/>
            <person name="Zhu D."/>
            <person name="Lee S."/>
            <person name="Bess C."/>
            <person name="Blankenburg K."/>
            <person name="Forbes L."/>
            <person name="Fu Q."/>
            <person name="Gubbala S."/>
            <person name="Hirani K."/>
            <person name="Jayaseelan J.C."/>
            <person name="Lara F."/>
            <person name="Munidasa M."/>
            <person name="Palculict T."/>
            <person name="Patil S."/>
            <person name="Pu L.-L."/>
            <person name="Saada N."/>
            <person name="Tang L."/>
            <person name="Weissenberger G."/>
            <person name="Zhu Y."/>
            <person name="Hemphill L."/>
            <person name="Shang Y."/>
            <person name="Youmans B."/>
            <person name="Ayvaz T."/>
            <person name="Ross M."/>
            <person name="Santibanez J."/>
            <person name="Aqrawi P."/>
            <person name="Gross S."/>
            <person name="Joshi V."/>
            <person name="Fowler G."/>
            <person name="Nazareth L."/>
            <person name="Reid J."/>
            <person name="Worley K."/>
            <person name="Petrosino J."/>
            <person name="Highlander S."/>
            <person name="Gibbs R."/>
        </authorList>
    </citation>
    <scope>NUCLEOTIDE SEQUENCE [LARGE SCALE GENOMIC DNA]</scope>
    <source>
        <strain evidence="1 2">DSM 4582</strain>
    </source>
</reference>
<dbReference type="STRING" id="667129.HMPREF0758_2814"/>